<feature type="transmembrane region" description="Helical" evidence="1">
    <location>
        <begin position="247"/>
        <end position="266"/>
    </location>
</feature>
<feature type="transmembrane region" description="Helical" evidence="1">
    <location>
        <begin position="368"/>
        <end position="385"/>
    </location>
</feature>
<dbReference type="InterPro" id="IPR036927">
    <property type="entry name" value="Cyt_c_oxase-like_su1_sf"/>
</dbReference>
<gene>
    <name evidence="2" type="ORF">SAMN05660895_0150</name>
</gene>
<accession>A0A1I7MZ66</accession>
<feature type="transmembrane region" description="Helical" evidence="1">
    <location>
        <begin position="286"/>
        <end position="303"/>
    </location>
</feature>
<dbReference type="OrthoDB" id="5245199at2"/>
<dbReference type="Gene3D" id="1.20.210.10">
    <property type="entry name" value="Cytochrome c oxidase-like, subunit I domain"/>
    <property type="match status" value="2"/>
</dbReference>
<keyword evidence="3" id="KW-1185">Reference proteome</keyword>
<keyword evidence="1" id="KW-0812">Transmembrane</keyword>
<dbReference type="EMBL" id="FPCJ01000001">
    <property type="protein sequence ID" value="SFV27616.1"/>
    <property type="molecule type" value="Genomic_DNA"/>
</dbReference>
<dbReference type="RefSeq" id="WP_092456339.1">
    <property type="nucleotide sequence ID" value="NZ_FPCJ01000001.1"/>
</dbReference>
<feature type="transmembrane region" description="Helical" evidence="1">
    <location>
        <begin position="147"/>
        <end position="171"/>
    </location>
</feature>
<dbReference type="SUPFAM" id="SSF81442">
    <property type="entry name" value="Cytochrome c oxidase subunit I-like"/>
    <property type="match status" value="1"/>
</dbReference>
<dbReference type="Proteomes" id="UP000199537">
    <property type="component" value="Unassembled WGS sequence"/>
</dbReference>
<evidence type="ECO:0008006" key="4">
    <source>
        <dbReference type="Google" id="ProtNLM"/>
    </source>
</evidence>
<evidence type="ECO:0000313" key="2">
    <source>
        <dbReference type="EMBL" id="SFV27616.1"/>
    </source>
</evidence>
<feature type="transmembrane region" description="Helical" evidence="1">
    <location>
        <begin position="224"/>
        <end position="241"/>
    </location>
</feature>
<protein>
    <recommendedName>
        <fullName evidence="4">Cytochrome C and Quinol oxidase polypeptide I</fullName>
    </recommendedName>
</protein>
<name>A0A1I7MZ66_9BACT</name>
<evidence type="ECO:0000313" key="3">
    <source>
        <dbReference type="Proteomes" id="UP000199537"/>
    </source>
</evidence>
<keyword evidence="1" id="KW-0472">Membrane</keyword>
<feature type="transmembrane region" description="Helical" evidence="1">
    <location>
        <begin position="113"/>
        <end position="135"/>
    </location>
</feature>
<feature type="transmembrane region" description="Helical" evidence="1">
    <location>
        <begin position="191"/>
        <end position="212"/>
    </location>
</feature>
<feature type="transmembrane region" description="Helical" evidence="1">
    <location>
        <begin position="12"/>
        <end position="37"/>
    </location>
</feature>
<keyword evidence="1" id="KW-1133">Transmembrane helix</keyword>
<sequence>MADINIGKAPRNYAVLPFYAGGAFFLLCIALALLWVVPELNGHYAAPHIVALVHMFTVGWASMIMMGATYQLLPVICEHDLFSSRLSLFSFCCVFAGALLLISSFWWFHPGWWMLSGGSLIWIASVMYLINVWATGGHCDRHHIRKCFMISAACWFVFTTTLGWWTALQFVHPVSRVPIPTWLKIHAHVGMAGWFLQLITGVSTQLIPMFLLGKSKKSYLLNRAFVLQNIGLLSFVVLSWLTGIHAWIWISVALVVAGIVFHLAYLYDAYQHRVRKPLDLQMKHSVLSFLFLVFAITSIPVVYDRDHQWSMIYGMLLLMGWVSSLILGQTFKTLPFIVWNDRYKQWNGKFKVPLPRQLYAEWRLQWQFRLYLASLLLLFAGVLLQNRVLDYAGSLCWLGMSLCYGWNVIQILFHRVQIPEHAGIVHTRSPLQRENVGH</sequence>
<feature type="transmembrane region" description="Helical" evidence="1">
    <location>
        <begin position="85"/>
        <end position="107"/>
    </location>
</feature>
<dbReference type="STRING" id="1393122.SAMN05660895_0150"/>
<proteinExistence type="predicted"/>
<evidence type="ECO:0000256" key="1">
    <source>
        <dbReference type="SAM" id="Phobius"/>
    </source>
</evidence>
<dbReference type="AlphaFoldDB" id="A0A1I7MZ66"/>
<organism evidence="2 3">
    <name type="scientific">Thermoflavifilum thermophilum</name>
    <dbReference type="NCBI Taxonomy" id="1393122"/>
    <lineage>
        <taxon>Bacteria</taxon>
        <taxon>Pseudomonadati</taxon>
        <taxon>Bacteroidota</taxon>
        <taxon>Chitinophagia</taxon>
        <taxon>Chitinophagales</taxon>
        <taxon>Chitinophagaceae</taxon>
        <taxon>Thermoflavifilum</taxon>
    </lineage>
</organism>
<feature type="transmembrane region" description="Helical" evidence="1">
    <location>
        <begin position="49"/>
        <end position="73"/>
    </location>
</feature>
<reference evidence="3" key="1">
    <citation type="submission" date="2016-10" db="EMBL/GenBank/DDBJ databases">
        <authorList>
            <person name="Varghese N."/>
            <person name="Submissions S."/>
        </authorList>
    </citation>
    <scope>NUCLEOTIDE SEQUENCE [LARGE SCALE GENOMIC DNA]</scope>
    <source>
        <strain evidence="3">DSM 14807</strain>
    </source>
</reference>